<name>A0A2R8FCS3_9VIRU</name>
<organism evidence="1">
    <name type="scientific">Brazilian cedratvirus IHUMI</name>
    <dbReference type="NCBI Taxonomy" id="2126980"/>
    <lineage>
        <taxon>Viruses</taxon>
        <taxon>Pithoviruses</taxon>
        <taxon>Orthocedratvirinae</taxon>
        <taxon>Alphacedratvirus</taxon>
        <taxon>Alphacedratvirus brasiliense</taxon>
    </lineage>
</organism>
<keyword evidence="2" id="KW-1185">Reference proteome</keyword>
<proteinExistence type="predicted"/>
<protein>
    <submittedName>
        <fullName evidence="1">Uncharacterized protein</fullName>
    </submittedName>
</protein>
<evidence type="ECO:0000313" key="1">
    <source>
        <dbReference type="EMBL" id="SPN78814.1"/>
    </source>
</evidence>
<gene>
    <name evidence="1" type="ORF">BRZCDTV_14</name>
</gene>
<reference evidence="1" key="1">
    <citation type="submission" date="2018-03" db="EMBL/GenBank/DDBJ databases">
        <authorList>
            <consortium name="Urmite Genomes"/>
        </authorList>
    </citation>
    <scope>NUCLEOTIDE SEQUENCE [LARGE SCALE GENOMIC DNA]</scope>
    <source>
        <strain evidence="1">IHUMI-27.7</strain>
    </source>
</reference>
<accession>A0A2R8FCS3</accession>
<dbReference type="EMBL" id="LT994651">
    <property type="protein sequence ID" value="SPN78814.1"/>
    <property type="molecule type" value="Genomic_DNA"/>
</dbReference>
<sequence length="341" mass="39940">MLWICSWKNLSEYLIYPPRINKMDYMQLRNLCSTDASLEKECEWKVWRNKAKADFGVTERFFDLVRTISGAQRYLQVQAYYKLTPNSATRVYKDSGYIEGVYTSLTGYLEAEERNDTEMALFFYSRLKEHEKSLVQPPSKVRREESSSPLYDVLSSGQTREIDAILPKYFTLPSGFSIEKDILEVPFWEEPPLYNIPLLDEIENKQEIMYAALVGLNAKAVDFFRSLFREQEYKNLSQAIYQGLMRHGKAEQAYSLALRFPEQTGYNYMTEMLINPNLNSLQPQTFLSALDENPGNITMLTALLPYISKNKVRDYYSALDEEWKLTYPLPDLILQEYIREE</sequence>
<evidence type="ECO:0000313" key="2">
    <source>
        <dbReference type="Proteomes" id="UP000273054"/>
    </source>
</evidence>
<dbReference type="Proteomes" id="UP000273054">
    <property type="component" value="Segment"/>
</dbReference>